<feature type="signal peptide" evidence="2">
    <location>
        <begin position="1"/>
        <end position="21"/>
    </location>
</feature>
<organism evidence="3 4">
    <name type="scientific">Sphingomonas natans</name>
    <dbReference type="NCBI Taxonomy" id="3063330"/>
    <lineage>
        <taxon>Bacteria</taxon>
        <taxon>Pseudomonadati</taxon>
        <taxon>Pseudomonadota</taxon>
        <taxon>Alphaproteobacteria</taxon>
        <taxon>Sphingomonadales</taxon>
        <taxon>Sphingomonadaceae</taxon>
        <taxon>Sphingomonas</taxon>
    </lineage>
</organism>
<evidence type="ECO:0000256" key="2">
    <source>
        <dbReference type="SAM" id="SignalP"/>
    </source>
</evidence>
<evidence type="ECO:0000313" key="3">
    <source>
        <dbReference type="EMBL" id="MDO6413323.1"/>
    </source>
</evidence>
<keyword evidence="2" id="KW-0732">Signal</keyword>
<proteinExistence type="predicted"/>
<sequence length="89" mass="9609">MRRMFVTLAALTLMPAAPVLAQTVAQTHVEHAGTSGKTPIKAYRPIAQDACRTASNHHQTGKIPLTPQVAADPSCQTELASREMSERKD</sequence>
<dbReference type="RefSeq" id="WP_303539636.1">
    <property type="nucleotide sequence ID" value="NZ_JAUOTP010000001.1"/>
</dbReference>
<feature type="compositionally biased region" description="Basic and acidic residues" evidence="1">
    <location>
        <begin position="80"/>
        <end position="89"/>
    </location>
</feature>
<feature type="chain" id="PRO_5046509553" evidence="2">
    <location>
        <begin position="22"/>
        <end position="89"/>
    </location>
</feature>
<dbReference type="EMBL" id="JAUOTP010000001">
    <property type="protein sequence ID" value="MDO6413323.1"/>
    <property type="molecule type" value="Genomic_DNA"/>
</dbReference>
<name>A0ABT8Y5Y2_9SPHN</name>
<protein>
    <submittedName>
        <fullName evidence="3">Uncharacterized protein</fullName>
    </submittedName>
</protein>
<dbReference type="Proteomes" id="UP001169764">
    <property type="component" value="Unassembled WGS sequence"/>
</dbReference>
<comment type="caution">
    <text evidence="3">The sequence shown here is derived from an EMBL/GenBank/DDBJ whole genome shotgun (WGS) entry which is preliminary data.</text>
</comment>
<evidence type="ECO:0000256" key="1">
    <source>
        <dbReference type="SAM" id="MobiDB-lite"/>
    </source>
</evidence>
<reference evidence="3" key="1">
    <citation type="submission" date="2023-07" db="EMBL/GenBank/DDBJ databases">
        <authorList>
            <person name="Kim M."/>
        </authorList>
    </citation>
    <scope>NUCLEOTIDE SEQUENCE</scope>
    <source>
        <strain evidence="3">BIUV-7</strain>
    </source>
</reference>
<feature type="region of interest" description="Disordered" evidence="1">
    <location>
        <begin position="53"/>
        <end position="89"/>
    </location>
</feature>
<evidence type="ECO:0000313" key="4">
    <source>
        <dbReference type="Proteomes" id="UP001169764"/>
    </source>
</evidence>
<accession>A0ABT8Y5Y2</accession>
<gene>
    <name evidence="3" type="ORF">Q4F19_02915</name>
</gene>
<keyword evidence="4" id="KW-1185">Reference proteome</keyword>